<proteinExistence type="predicted"/>
<protein>
    <submittedName>
        <fullName evidence="2">Uncharacterized protein</fullName>
    </submittedName>
</protein>
<keyword evidence="1" id="KW-0472">Membrane</keyword>
<accession>A0A0S2I5A4</accession>
<gene>
    <name evidence="2" type="ORF">L21SP5_03866</name>
</gene>
<dbReference type="AlphaFoldDB" id="A0A0S2I5A4"/>
<sequence length="167" mass="17896">MRKVVFILIVLLASGLINESYGQKKDDKLKLESGFLGNKYYKGVWSISRGEAFNMLSENGEAYNLAIEGEKLQKTSTITSAVGAALIGYTVGSALGGAEDPKWYIAGIGGGIVLISIPIYSTGNKKIHEAIEVYNEEELSASLNKKSFIDKISLAAGPDGVGLRLTF</sequence>
<evidence type="ECO:0000256" key="1">
    <source>
        <dbReference type="SAM" id="Phobius"/>
    </source>
</evidence>
<dbReference type="KEGG" id="blq:L21SP5_03866"/>
<organism evidence="2 3">
    <name type="scientific">Salinivirga cyanobacteriivorans</name>
    <dbReference type="NCBI Taxonomy" id="1307839"/>
    <lineage>
        <taxon>Bacteria</taxon>
        <taxon>Pseudomonadati</taxon>
        <taxon>Bacteroidota</taxon>
        <taxon>Bacteroidia</taxon>
        <taxon>Bacteroidales</taxon>
        <taxon>Salinivirgaceae</taxon>
        <taxon>Salinivirga</taxon>
    </lineage>
</organism>
<dbReference type="RefSeq" id="WP_057954719.1">
    <property type="nucleotide sequence ID" value="NZ_CP013118.1"/>
</dbReference>
<dbReference type="EMBL" id="CP013118">
    <property type="protein sequence ID" value="ALO17458.1"/>
    <property type="molecule type" value="Genomic_DNA"/>
</dbReference>
<dbReference type="OrthoDB" id="1122180at2"/>
<keyword evidence="1" id="KW-1133">Transmembrane helix</keyword>
<evidence type="ECO:0000313" key="2">
    <source>
        <dbReference type="EMBL" id="ALO17458.1"/>
    </source>
</evidence>
<name>A0A0S2I5A4_9BACT</name>
<keyword evidence="3" id="KW-1185">Reference proteome</keyword>
<feature type="transmembrane region" description="Helical" evidence="1">
    <location>
        <begin position="103"/>
        <end position="120"/>
    </location>
</feature>
<keyword evidence="1" id="KW-0812">Transmembrane</keyword>
<reference evidence="2 3" key="1">
    <citation type="submission" date="2015-11" db="EMBL/GenBank/DDBJ databases">
        <title>Description and complete genome sequence of a novel strain predominating in hypersaline microbial mats and representing a new family of the Bacteriodetes phylum.</title>
        <authorList>
            <person name="Spring S."/>
            <person name="Bunk B."/>
            <person name="Sproer C."/>
            <person name="Klenk H.-P."/>
        </authorList>
    </citation>
    <scope>NUCLEOTIDE SEQUENCE [LARGE SCALE GENOMIC DNA]</scope>
    <source>
        <strain evidence="2 3">L21-Spi-D4</strain>
    </source>
</reference>
<dbReference type="Proteomes" id="UP000064893">
    <property type="component" value="Chromosome"/>
</dbReference>
<evidence type="ECO:0000313" key="3">
    <source>
        <dbReference type="Proteomes" id="UP000064893"/>
    </source>
</evidence>